<protein>
    <recommendedName>
        <fullName evidence="10">Kinetochore protein NDC80</fullName>
    </recommendedName>
</protein>
<comment type="similarity">
    <text evidence="1 10">Belongs to the NDC80/HEC1 family.</text>
</comment>
<evidence type="ECO:0000256" key="3">
    <source>
        <dbReference type="ARBA" id="ARBA00022618"/>
    </source>
</evidence>
<keyword evidence="13" id="KW-1185">Reference proteome</keyword>
<dbReference type="InterPro" id="IPR005550">
    <property type="entry name" value="Kinetochore_Ndc80"/>
</dbReference>
<dbReference type="STRING" id="121845.A0A1S4E6E1"/>
<dbReference type="InterPro" id="IPR055260">
    <property type="entry name" value="Ndc80_CH"/>
</dbReference>
<evidence type="ECO:0000256" key="7">
    <source>
        <dbReference type="ARBA" id="ARBA00023242"/>
    </source>
</evidence>
<dbReference type="PANTHER" id="PTHR10643">
    <property type="entry name" value="KINETOCHORE PROTEIN NDC80"/>
    <property type="match status" value="1"/>
</dbReference>
<feature type="domain" description="Kinetochore protein Ndc80 CH" evidence="12">
    <location>
        <begin position="33"/>
        <end position="109"/>
    </location>
</feature>
<evidence type="ECO:0000256" key="9">
    <source>
        <dbReference type="ARBA" id="ARBA00023328"/>
    </source>
</evidence>
<dbReference type="PaxDb" id="121845-A0A1S4E6E1"/>
<gene>
    <name evidence="14" type="primary">LOC103505138</name>
</gene>
<dbReference type="AlphaFoldDB" id="A0A1S4E6E1"/>
<reference evidence="14" key="1">
    <citation type="submission" date="2025-08" db="UniProtKB">
        <authorList>
            <consortium name="RefSeq"/>
        </authorList>
    </citation>
    <scope>IDENTIFICATION</scope>
</reference>
<dbReference type="PANTHER" id="PTHR10643:SF2">
    <property type="entry name" value="KINETOCHORE PROTEIN NDC80 HOMOLOG"/>
    <property type="match status" value="1"/>
</dbReference>
<proteinExistence type="inferred from homology"/>
<organism evidence="13 14">
    <name type="scientific">Diaphorina citri</name>
    <name type="common">Asian citrus psyllid</name>
    <dbReference type="NCBI Taxonomy" id="121845"/>
    <lineage>
        <taxon>Eukaryota</taxon>
        <taxon>Metazoa</taxon>
        <taxon>Ecdysozoa</taxon>
        <taxon>Arthropoda</taxon>
        <taxon>Hexapoda</taxon>
        <taxon>Insecta</taxon>
        <taxon>Pterygota</taxon>
        <taxon>Neoptera</taxon>
        <taxon>Paraneoptera</taxon>
        <taxon>Hemiptera</taxon>
        <taxon>Sternorrhyncha</taxon>
        <taxon>Psylloidea</taxon>
        <taxon>Psyllidae</taxon>
        <taxon>Diaphorininae</taxon>
        <taxon>Diaphorina</taxon>
    </lineage>
</organism>
<keyword evidence="5 10" id="KW-0995">Kinetochore</keyword>
<dbReference type="GO" id="GO:0051301">
    <property type="term" value="P:cell division"/>
    <property type="evidence" value="ECO:0007669"/>
    <property type="project" value="UniProtKB-UniRule"/>
</dbReference>
<dbReference type="GeneID" id="103505138"/>
<evidence type="ECO:0000256" key="5">
    <source>
        <dbReference type="ARBA" id="ARBA00022838"/>
    </source>
</evidence>
<evidence type="ECO:0000313" key="13">
    <source>
        <dbReference type="Proteomes" id="UP000079169"/>
    </source>
</evidence>
<evidence type="ECO:0000256" key="11">
    <source>
        <dbReference type="SAM" id="Coils"/>
    </source>
</evidence>
<dbReference type="Proteomes" id="UP000079169">
    <property type="component" value="Unplaced"/>
</dbReference>
<evidence type="ECO:0000256" key="8">
    <source>
        <dbReference type="ARBA" id="ARBA00023306"/>
    </source>
</evidence>
<evidence type="ECO:0000256" key="6">
    <source>
        <dbReference type="ARBA" id="ARBA00023054"/>
    </source>
</evidence>
<comment type="function">
    <text evidence="10">Acts as a component of the essential kinetochore-associated NDC80 complex, which is required for chromosome segregation and spindle checkpoint activity.</text>
</comment>
<keyword evidence="3 10" id="KW-0132">Cell division</keyword>
<feature type="coiled-coil region" evidence="11">
    <location>
        <begin position="195"/>
        <end position="222"/>
    </location>
</feature>
<evidence type="ECO:0000256" key="2">
    <source>
        <dbReference type="ARBA" id="ARBA00022454"/>
    </source>
</evidence>
<evidence type="ECO:0000256" key="4">
    <source>
        <dbReference type="ARBA" id="ARBA00022776"/>
    </source>
</evidence>
<evidence type="ECO:0000259" key="12">
    <source>
        <dbReference type="Pfam" id="PF03801"/>
    </source>
</evidence>
<keyword evidence="2 10" id="KW-0158">Chromosome</keyword>
<keyword evidence="4 10" id="KW-0498">Mitosis</keyword>
<evidence type="ECO:0000256" key="1">
    <source>
        <dbReference type="ARBA" id="ARBA00007050"/>
    </source>
</evidence>
<name>A0A1S4E6E1_DIACI</name>
<dbReference type="Gene3D" id="1.10.418.30">
    <property type="entry name" value="Ncd80 complex, Ncd80 subunit"/>
    <property type="match status" value="1"/>
</dbReference>
<dbReference type="Pfam" id="PF03801">
    <property type="entry name" value="Ndc80_HEC"/>
    <property type="match status" value="1"/>
</dbReference>
<accession>A0A1S4E6E1</accession>
<dbReference type="KEGG" id="dci:103505138"/>
<keyword evidence="6 11" id="KW-0175">Coiled coil</keyword>
<sequence>MLNFRFPTQVQKLAILHPEAKALMSHGKIRPMTTQLFIILSEIILQYFDHQVVLNNANYATEIPNIAKTFLYRGKLDRTMLITVSTPHTYPNVIAFLSWFVECQEMAKALNFELLFNRFNEEGFSCSEGDEGDDLDFAILIPHVAKCYNYMSKNKSCDQLNAEVSMELKQRSNEQFGEDKLKEGEKELEELVGTIRQRGTQIEAKERELEMMENAVAMLTKDVQEQDVYLVQTQEYIENVRSQNDRVAQELNKTDGKIDEHSKDIQYLNTVVRTQELSLEDKEKLAHERSEIMREINLLEAQINTFNDILYMEQMELSKQRNKLSKKL</sequence>
<dbReference type="GO" id="GO:0051315">
    <property type="term" value="P:attachment of mitotic spindle microtubules to kinetochore"/>
    <property type="evidence" value="ECO:0007669"/>
    <property type="project" value="UniProtKB-UniRule"/>
</dbReference>
<dbReference type="GO" id="GO:0005634">
    <property type="term" value="C:nucleus"/>
    <property type="evidence" value="ECO:0007669"/>
    <property type="project" value="UniProtKB-SubCell"/>
</dbReference>
<dbReference type="RefSeq" id="XP_017297771.1">
    <property type="nucleotide sequence ID" value="XM_017442282.1"/>
</dbReference>
<evidence type="ECO:0000256" key="10">
    <source>
        <dbReference type="RuleBase" id="RU368072"/>
    </source>
</evidence>
<comment type="subunit">
    <text evidence="10">Component of the NDC80 complex.</text>
</comment>
<keyword evidence="9 10" id="KW-0137">Centromere</keyword>
<dbReference type="GO" id="GO:0031262">
    <property type="term" value="C:Ndc80 complex"/>
    <property type="evidence" value="ECO:0007669"/>
    <property type="project" value="UniProtKB-UniRule"/>
</dbReference>
<keyword evidence="7 10" id="KW-0539">Nucleus</keyword>
<evidence type="ECO:0000313" key="14">
    <source>
        <dbReference type="RefSeq" id="XP_017297771.1"/>
    </source>
</evidence>
<comment type="subcellular location">
    <subcellularLocation>
        <location evidence="10">Chromosome</location>
        <location evidence="10">Centromere</location>
        <location evidence="10">Kinetochore</location>
    </subcellularLocation>
    <subcellularLocation>
        <location evidence="10">Nucleus</location>
    </subcellularLocation>
</comment>
<dbReference type="InterPro" id="IPR038273">
    <property type="entry name" value="Ndc80_sf"/>
</dbReference>
<keyword evidence="8 10" id="KW-0131">Cell cycle</keyword>